<dbReference type="EC" id="2.7.13.3" evidence="2"/>
<evidence type="ECO:0000256" key="3">
    <source>
        <dbReference type="ARBA" id="ARBA00022553"/>
    </source>
</evidence>
<reference evidence="12 13" key="1">
    <citation type="journal article" date="2018" name="Int. J. Syst. Evol. Microbiol.">
        <title>Uliginosibacterium sediminicola sp. nov., isolated from freshwater sediment.</title>
        <authorList>
            <person name="Hwang W.M."/>
            <person name="Kim S.M."/>
            <person name="Kang K."/>
            <person name="Ahn T.Y."/>
        </authorList>
    </citation>
    <scope>NUCLEOTIDE SEQUENCE [LARGE SCALE GENOMIC DNA]</scope>
    <source>
        <strain evidence="12 13">M1-21</strain>
    </source>
</reference>
<dbReference type="EMBL" id="JBDIVE010000016">
    <property type="protein sequence ID" value="MEN3070589.1"/>
    <property type="molecule type" value="Genomic_DNA"/>
</dbReference>
<dbReference type="Gene3D" id="3.30.565.10">
    <property type="entry name" value="Histidine kinase-like ATPase, C-terminal domain"/>
    <property type="match status" value="1"/>
</dbReference>
<dbReference type="InterPro" id="IPR036097">
    <property type="entry name" value="HisK_dim/P_sf"/>
</dbReference>
<dbReference type="InterPro" id="IPR004358">
    <property type="entry name" value="Sig_transdc_His_kin-like_C"/>
</dbReference>
<keyword evidence="12" id="KW-0547">Nucleotide-binding</keyword>
<dbReference type="InterPro" id="IPR003594">
    <property type="entry name" value="HATPase_dom"/>
</dbReference>
<feature type="coiled-coil region" evidence="7">
    <location>
        <begin position="138"/>
        <end position="165"/>
    </location>
</feature>
<dbReference type="Gene3D" id="1.10.287.130">
    <property type="match status" value="1"/>
</dbReference>
<dbReference type="PROSITE" id="PS50113">
    <property type="entry name" value="PAC"/>
    <property type="match status" value="1"/>
</dbReference>
<protein>
    <recommendedName>
        <fullName evidence="2">histidine kinase</fullName>
        <ecNumber evidence="2">2.7.13.3</ecNumber>
    </recommendedName>
</protein>
<dbReference type="SMART" id="SM00091">
    <property type="entry name" value="PAS"/>
    <property type="match status" value="2"/>
</dbReference>
<feature type="transmembrane region" description="Helical" evidence="8">
    <location>
        <begin position="22"/>
        <end position="46"/>
    </location>
</feature>
<evidence type="ECO:0000256" key="8">
    <source>
        <dbReference type="SAM" id="Phobius"/>
    </source>
</evidence>
<feature type="domain" description="PAS" evidence="10">
    <location>
        <begin position="557"/>
        <end position="627"/>
    </location>
</feature>
<sequence length="959" mass="105005">MQDTPPAPSPSDRSRREALRDAAVKIVSILVLVFSIAAAAAFWHWMQAQPQQLHQAAVDEHAHALSHEMQQQMQQASLLLAALELADHSGANDKQAAAASTPSLGKLLSGGFSPLSPIMLLQFDAPDAGGQARVLLRFADAKERNARSTEELEALAREAARAAREQGLPSLVGLPVAGQHALPIAALAHAWRHGQATVLIFDPQRWLNASTAGHSKWIAAELLTANGQFSAARLAEDRLLSSTRFPRISPSLQLRVYAHHFDGSSLPANLGAAAIVVFGALMAALALLLGARGNQAQASASRVEHALSESEERMQRALQLTQDGIWEFDLQTRAFHISEKAQLLLGWVEEQAPSAAAALRQLPRHWRREVLALLHVAAQVDTARELKFPLNDGLTARWLKLRVRATRDALGQRRLLTGSLADVSDEFAQSAVHERYRAMLMRVLDAMPVPVTVRAADQSTQMINERYAIELMATLDQPAPSFELARLLERLQEQGIEAIASSEPQVSHAWLTTLGGDRRYLRFTHVVCDGLDGEPNIVTTYEDLTEVQRQAQQQSLLRSFLQDVFDAVPHPLYVKDSQHRYIMTNRAQAESVGAEMAAIIGKRSADFVSTDAAEAIEEAEERLFSRGGNEVLEGEYVLPHSTGTTVHTIIRKALCVDADGNTVLVGINTDISKLREAEAGLRRHRDQLSELVREQTIDLVRAKEMAERANETRSAFLASMSHELRTPMHAILSFARLGESRGEQLPANKLSQYFNRIRVSGERLLVMLNELLDLAKLESGHFVMEMRSNTAEPIIREICAEMDAWLSARNMRLSYQIEADLPPARLDAGRIGQVLRNLLANAIKFAPEGSCITLGARHSQLGGQAALELSVADEGPGIAKHELHSIFEKFVQSSYNTPSMGGTGLGLAICRQIVAAHHGQIFASNRASGGAQFIVRLPLETPSRIADDAGAILFERVGS</sequence>
<evidence type="ECO:0000313" key="12">
    <source>
        <dbReference type="EMBL" id="MEN3070589.1"/>
    </source>
</evidence>
<evidence type="ECO:0000256" key="7">
    <source>
        <dbReference type="SAM" id="Coils"/>
    </source>
</evidence>
<dbReference type="Pfam" id="PF00512">
    <property type="entry name" value="HisKA"/>
    <property type="match status" value="1"/>
</dbReference>
<evidence type="ECO:0000313" key="13">
    <source>
        <dbReference type="Proteomes" id="UP001410394"/>
    </source>
</evidence>
<feature type="domain" description="PAS" evidence="10">
    <location>
        <begin position="310"/>
        <end position="351"/>
    </location>
</feature>
<dbReference type="GO" id="GO:0005524">
    <property type="term" value="F:ATP binding"/>
    <property type="evidence" value="ECO:0007669"/>
    <property type="project" value="UniProtKB-KW"/>
</dbReference>
<dbReference type="SUPFAM" id="SSF47384">
    <property type="entry name" value="Homodimeric domain of signal transducing histidine kinase"/>
    <property type="match status" value="1"/>
</dbReference>
<dbReference type="InterPro" id="IPR005467">
    <property type="entry name" value="His_kinase_dom"/>
</dbReference>
<evidence type="ECO:0000259" key="11">
    <source>
        <dbReference type="PROSITE" id="PS50113"/>
    </source>
</evidence>
<evidence type="ECO:0000259" key="10">
    <source>
        <dbReference type="PROSITE" id="PS50112"/>
    </source>
</evidence>
<keyword evidence="6" id="KW-0902">Two-component regulatory system</keyword>
<evidence type="ECO:0000256" key="1">
    <source>
        <dbReference type="ARBA" id="ARBA00000085"/>
    </source>
</evidence>
<dbReference type="InterPro" id="IPR000700">
    <property type="entry name" value="PAS-assoc_C"/>
</dbReference>
<keyword evidence="4" id="KW-0808">Transferase</keyword>
<dbReference type="InterPro" id="IPR050736">
    <property type="entry name" value="Sensor_HK_Regulatory"/>
</dbReference>
<proteinExistence type="predicted"/>
<evidence type="ECO:0000256" key="4">
    <source>
        <dbReference type="ARBA" id="ARBA00022679"/>
    </source>
</evidence>
<dbReference type="Pfam" id="PF08448">
    <property type="entry name" value="PAS_4"/>
    <property type="match status" value="1"/>
</dbReference>
<feature type="coiled-coil region" evidence="7">
    <location>
        <begin position="674"/>
        <end position="712"/>
    </location>
</feature>
<keyword evidence="8" id="KW-1133">Transmembrane helix</keyword>
<dbReference type="SMART" id="SM00388">
    <property type="entry name" value="HisKA"/>
    <property type="match status" value="1"/>
</dbReference>
<dbReference type="Gene3D" id="3.30.450.20">
    <property type="entry name" value="PAS domain"/>
    <property type="match status" value="2"/>
</dbReference>
<dbReference type="PROSITE" id="PS50109">
    <property type="entry name" value="HIS_KIN"/>
    <property type="match status" value="1"/>
</dbReference>
<dbReference type="PANTHER" id="PTHR43711:SF26">
    <property type="entry name" value="SENSOR HISTIDINE KINASE RCSC"/>
    <property type="match status" value="1"/>
</dbReference>
<evidence type="ECO:0000256" key="2">
    <source>
        <dbReference type="ARBA" id="ARBA00012438"/>
    </source>
</evidence>
<dbReference type="CDD" id="cd00082">
    <property type="entry name" value="HisKA"/>
    <property type="match status" value="1"/>
</dbReference>
<gene>
    <name evidence="12" type="ORF">ABDB84_19045</name>
</gene>
<dbReference type="InterPro" id="IPR013656">
    <property type="entry name" value="PAS_4"/>
</dbReference>
<keyword evidence="3" id="KW-0597">Phosphoprotein</keyword>
<dbReference type="Pfam" id="PF02518">
    <property type="entry name" value="HATPase_c"/>
    <property type="match status" value="1"/>
</dbReference>
<dbReference type="NCBIfam" id="TIGR00229">
    <property type="entry name" value="sensory_box"/>
    <property type="match status" value="1"/>
</dbReference>
<comment type="caution">
    <text evidence="12">The sequence shown here is derived from an EMBL/GenBank/DDBJ whole genome shotgun (WGS) entry which is preliminary data.</text>
</comment>
<keyword evidence="8" id="KW-0472">Membrane</keyword>
<feature type="domain" description="Histidine kinase" evidence="9">
    <location>
        <begin position="719"/>
        <end position="941"/>
    </location>
</feature>
<keyword evidence="7" id="KW-0175">Coiled coil</keyword>
<dbReference type="PRINTS" id="PR00344">
    <property type="entry name" value="BCTRLSENSOR"/>
</dbReference>
<dbReference type="PROSITE" id="PS50112">
    <property type="entry name" value="PAS"/>
    <property type="match status" value="2"/>
</dbReference>
<evidence type="ECO:0000259" key="9">
    <source>
        <dbReference type="PROSITE" id="PS50109"/>
    </source>
</evidence>
<comment type="catalytic activity">
    <reaction evidence="1">
        <text>ATP + protein L-histidine = ADP + protein N-phospho-L-histidine.</text>
        <dbReference type="EC" id="2.7.13.3"/>
    </reaction>
</comment>
<keyword evidence="13" id="KW-1185">Reference proteome</keyword>
<dbReference type="Proteomes" id="UP001410394">
    <property type="component" value="Unassembled WGS sequence"/>
</dbReference>
<keyword evidence="5" id="KW-0418">Kinase</keyword>
<dbReference type="InterPro" id="IPR003661">
    <property type="entry name" value="HisK_dim/P_dom"/>
</dbReference>
<dbReference type="PANTHER" id="PTHR43711">
    <property type="entry name" value="TWO-COMPONENT HISTIDINE KINASE"/>
    <property type="match status" value="1"/>
</dbReference>
<feature type="domain" description="PAC" evidence="11">
    <location>
        <begin position="632"/>
        <end position="683"/>
    </location>
</feature>
<name>A0ABU9Z3X0_9RHOO</name>
<dbReference type="SUPFAM" id="SSF55874">
    <property type="entry name" value="ATPase domain of HSP90 chaperone/DNA topoisomerase II/histidine kinase"/>
    <property type="match status" value="1"/>
</dbReference>
<organism evidence="12 13">
    <name type="scientific">Uliginosibacterium sediminicola</name>
    <dbReference type="NCBI Taxonomy" id="2024550"/>
    <lineage>
        <taxon>Bacteria</taxon>
        <taxon>Pseudomonadati</taxon>
        <taxon>Pseudomonadota</taxon>
        <taxon>Betaproteobacteria</taxon>
        <taxon>Rhodocyclales</taxon>
        <taxon>Zoogloeaceae</taxon>
        <taxon>Uliginosibacterium</taxon>
    </lineage>
</organism>
<dbReference type="RefSeq" id="WP_345921368.1">
    <property type="nucleotide sequence ID" value="NZ_JBDIVE010000016.1"/>
</dbReference>
<dbReference type="InterPro" id="IPR000014">
    <property type="entry name" value="PAS"/>
</dbReference>
<dbReference type="InterPro" id="IPR035965">
    <property type="entry name" value="PAS-like_dom_sf"/>
</dbReference>
<evidence type="ECO:0000256" key="6">
    <source>
        <dbReference type="ARBA" id="ARBA00023012"/>
    </source>
</evidence>
<accession>A0ABU9Z3X0</accession>
<keyword evidence="8" id="KW-0812">Transmembrane</keyword>
<dbReference type="InterPro" id="IPR036890">
    <property type="entry name" value="HATPase_C_sf"/>
</dbReference>
<dbReference type="SUPFAM" id="SSF55785">
    <property type="entry name" value="PYP-like sensor domain (PAS domain)"/>
    <property type="match status" value="2"/>
</dbReference>
<keyword evidence="12" id="KW-0067">ATP-binding</keyword>
<dbReference type="SMART" id="SM00387">
    <property type="entry name" value="HATPase_c"/>
    <property type="match status" value="1"/>
</dbReference>
<evidence type="ECO:0000256" key="5">
    <source>
        <dbReference type="ARBA" id="ARBA00022777"/>
    </source>
</evidence>
<dbReference type="CDD" id="cd00075">
    <property type="entry name" value="HATPase"/>
    <property type="match status" value="1"/>
</dbReference>